<dbReference type="PROSITE" id="PS00107">
    <property type="entry name" value="PROTEIN_KINASE_ATP"/>
    <property type="match status" value="1"/>
</dbReference>
<dbReference type="GO" id="GO:0004672">
    <property type="term" value="F:protein kinase activity"/>
    <property type="evidence" value="ECO:0007669"/>
    <property type="project" value="InterPro"/>
</dbReference>
<dbReference type="InterPro" id="IPR011009">
    <property type="entry name" value="Kinase-like_dom_sf"/>
</dbReference>
<dbReference type="InterPro" id="IPR050216">
    <property type="entry name" value="LRR_domain-containing"/>
</dbReference>
<evidence type="ECO:0000256" key="2">
    <source>
        <dbReference type="ARBA" id="ARBA00022737"/>
    </source>
</evidence>
<keyword evidence="6" id="KW-1185">Reference proteome</keyword>
<dbReference type="Gene3D" id="1.10.510.10">
    <property type="entry name" value="Transferase(Phosphotransferase) domain 1"/>
    <property type="match status" value="1"/>
</dbReference>
<dbReference type="SMART" id="SM00369">
    <property type="entry name" value="LRR_TYP"/>
    <property type="match status" value="4"/>
</dbReference>
<dbReference type="InterPro" id="IPR003591">
    <property type="entry name" value="Leu-rich_rpt_typical-subtyp"/>
</dbReference>
<evidence type="ECO:0000256" key="3">
    <source>
        <dbReference type="PROSITE-ProRule" id="PRU10141"/>
    </source>
</evidence>
<dbReference type="SUPFAM" id="SSF56112">
    <property type="entry name" value="Protein kinase-like (PK-like)"/>
    <property type="match status" value="1"/>
</dbReference>
<comment type="caution">
    <text evidence="5">The sequence shown here is derived from an EMBL/GenBank/DDBJ whole genome shotgun (WGS) entry which is preliminary data.</text>
</comment>
<evidence type="ECO:0000256" key="1">
    <source>
        <dbReference type="ARBA" id="ARBA00022614"/>
    </source>
</evidence>
<dbReference type="Pfam" id="PF07714">
    <property type="entry name" value="PK_Tyr_Ser-Thr"/>
    <property type="match status" value="1"/>
</dbReference>
<dbReference type="InterPro" id="IPR000719">
    <property type="entry name" value="Prot_kinase_dom"/>
</dbReference>
<dbReference type="Pfam" id="PF00560">
    <property type="entry name" value="LRR_1"/>
    <property type="match status" value="1"/>
</dbReference>
<dbReference type="Gene3D" id="3.80.10.10">
    <property type="entry name" value="Ribonuclease Inhibitor"/>
    <property type="match status" value="1"/>
</dbReference>
<accession>A0AAW0R061</accession>
<gene>
    <name evidence="5" type="ORF">PG999_004739</name>
</gene>
<feature type="binding site" evidence="3">
    <location>
        <position position="249"/>
    </location>
    <ligand>
        <name>ATP</name>
        <dbReference type="ChEBI" id="CHEBI:30616"/>
    </ligand>
</feature>
<dbReference type="PANTHER" id="PTHR48051">
    <property type="match status" value="1"/>
</dbReference>
<keyword evidence="1" id="KW-0433">Leucine-rich repeat</keyword>
<feature type="domain" description="Protein kinase" evidence="4">
    <location>
        <begin position="217"/>
        <end position="477"/>
    </location>
</feature>
<dbReference type="GO" id="GO:0005524">
    <property type="term" value="F:ATP binding"/>
    <property type="evidence" value="ECO:0007669"/>
    <property type="project" value="UniProtKB-UniRule"/>
</dbReference>
<organism evidence="5 6">
    <name type="scientific">Apiospora kogelbergensis</name>
    <dbReference type="NCBI Taxonomy" id="1337665"/>
    <lineage>
        <taxon>Eukaryota</taxon>
        <taxon>Fungi</taxon>
        <taxon>Dikarya</taxon>
        <taxon>Ascomycota</taxon>
        <taxon>Pezizomycotina</taxon>
        <taxon>Sordariomycetes</taxon>
        <taxon>Xylariomycetidae</taxon>
        <taxon>Amphisphaeriales</taxon>
        <taxon>Apiosporaceae</taxon>
        <taxon>Apiospora</taxon>
    </lineage>
</organism>
<dbReference type="InterPro" id="IPR001245">
    <property type="entry name" value="Ser-Thr/Tyr_kinase_cat_dom"/>
</dbReference>
<evidence type="ECO:0000313" key="6">
    <source>
        <dbReference type="Proteomes" id="UP001392437"/>
    </source>
</evidence>
<dbReference type="PROSITE" id="PS50011">
    <property type="entry name" value="PROTEIN_KINASE_DOM"/>
    <property type="match status" value="1"/>
</dbReference>
<proteinExistence type="predicted"/>
<dbReference type="AlphaFoldDB" id="A0AAW0R061"/>
<dbReference type="InterPro" id="IPR001611">
    <property type="entry name" value="Leu-rich_rpt"/>
</dbReference>
<dbReference type="InterPro" id="IPR017441">
    <property type="entry name" value="Protein_kinase_ATP_BS"/>
</dbReference>
<keyword evidence="3" id="KW-0067">ATP-binding</keyword>
<dbReference type="PANTHER" id="PTHR48051:SF1">
    <property type="entry name" value="RAS SUPPRESSOR PROTEIN 1"/>
    <property type="match status" value="1"/>
</dbReference>
<dbReference type="Gene3D" id="3.30.200.20">
    <property type="entry name" value="Phosphorylase Kinase, domain 1"/>
    <property type="match status" value="1"/>
</dbReference>
<name>A0AAW0R061_9PEZI</name>
<sequence length="477" mass="51532">MDSPNAAAVVREPITKLKITEPLASFPPEILQHATSLVQLDLSGTGLSSLPDEFSSFTSLKVLFLSSCRFTEFPAVLSRCPSLEMVAFRGNGMRSVPEDSLPPRLRWLILTGNEIEALPRSIGKCARLQKCMLSGNRLAGLPEEMMKCTKLGLLRLSANQIQELPGWLYEMPELAFLSIAGNPCTGGELVESEVAQVGEKGDMEEEEGLLKIPWTSLSVHSLLGEGASGIISKGTFTLPNGSTQDAAVKIFKGSVTSDGTPMDEMRACMRAACHPNLIDTRGRITDHPDGPDKKGLVMELIPPTYRTLGLPPSLDSCTRDCFAPDTSMTMAQGAGILHGIASAARHLHAKGVAHGDLYAHNILYDEGGHAILGDLGAASIYHHSYTVTERRAHERLEVLALAHLMEDIWTLVKSGLSFSAAELSAAVLLERLHKRCAVRQVASRPGLDDITDELRKIRELAEGREGGALDVFGQLPN</sequence>
<dbReference type="SUPFAM" id="SSF52058">
    <property type="entry name" value="L domain-like"/>
    <property type="match status" value="1"/>
</dbReference>
<protein>
    <recommendedName>
        <fullName evidence="4">Protein kinase domain-containing protein</fullName>
    </recommendedName>
</protein>
<keyword evidence="2" id="KW-0677">Repeat</keyword>
<evidence type="ECO:0000259" key="4">
    <source>
        <dbReference type="PROSITE" id="PS50011"/>
    </source>
</evidence>
<dbReference type="Proteomes" id="UP001392437">
    <property type="component" value="Unassembled WGS sequence"/>
</dbReference>
<reference evidence="5 6" key="1">
    <citation type="submission" date="2023-01" db="EMBL/GenBank/DDBJ databases">
        <title>Analysis of 21 Apiospora genomes using comparative genomics revels a genus with tremendous synthesis potential of carbohydrate active enzymes and secondary metabolites.</title>
        <authorList>
            <person name="Sorensen T."/>
        </authorList>
    </citation>
    <scope>NUCLEOTIDE SEQUENCE [LARGE SCALE GENOMIC DNA]</scope>
    <source>
        <strain evidence="5 6">CBS 117206</strain>
    </source>
</reference>
<dbReference type="GO" id="GO:0005737">
    <property type="term" value="C:cytoplasm"/>
    <property type="evidence" value="ECO:0007669"/>
    <property type="project" value="TreeGrafter"/>
</dbReference>
<dbReference type="EMBL" id="JAQQWP010000004">
    <property type="protein sequence ID" value="KAK8120619.1"/>
    <property type="molecule type" value="Genomic_DNA"/>
</dbReference>
<dbReference type="InterPro" id="IPR032675">
    <property type="entry name" value="LRR_dom_sf"/>
</dbReference>
<keyword evidence="3" id="KW-0547">Nucleotide-binding</keyword>
<evidence type="ECO:0000313" key="5">
    <source>
        <dbReference type="EMBL" id="KAK8120619.1"/>
    </source>
</evidence>